<protein>
    <submittedName>
        <fullName evidence="1">Uncharacterized protein</fullName>
    </submittedName>
</protein>
<dbReference type="Proteomes" id="UP000053611">
    <property type="component" value="Unassembled WGS sequence"/>
</dbReference>
<evidence type="ECO:0000313" key="1">
    <source>
        <dbReference type="EMBL" id="KLT39722.1"/>
    </source>
</evidence>
<sequence length="103" mass="11903">MALPLSRYLINLPSSSSDWNLMEQAAPITSLPANVSIYLCVRQVRRELKDGRRWDLLRPGNLYLDWKSSTDGRERRERESVWFAGVAMILLSCCSRGREDEND</sequence>
<name>A0A0J0XF79_9TREE</name>
<evidence type="ECO:0000313" key="2">
    <source>
        <dbReference type="Proteomes" id="UP000053611"/>
    </source>
</evidence>
<keyword evidence="2" id="KW-1185">Reference proteome</keyword>
<organism evidence="1 2">
    <name type="scientific">Cutaneotrichosporon oleaginosum</name>
    <dbReference type="NCBI Taxonomy" id="879819"/>
    <lineage>
        <taxon>Eukaryota</taxon>
        <taxon>Fungi</taxon>
        <taxon>Dikarya</taxon>
        <taxon>Basidiomycota</taxon>
        <taxon>Agaricomycotina</taxon>
        <taxon>Tremellomycetes</taxon>
        <taxon>Trichosporonales</taxon>
        <taxon>Trichosporonaceae</taxon>
        <taxon>Cutaneotrichosporon</taxon>
    </lineage>
</organism>
<reference evidence="1 2" key="1">
    <citation type="submission" date="2015-03" db="EMBL/GenBank/DDBJ databases">
        <title>Genomics and transcriptomics of the oil-accumulating basidiomycete yeast T. oleaginosus allow insights into substrate utilization and the diverse evolutionary trajectories of mating systems in fungi.</title>
        <authorList>
            <consortium name="DOE Joint Genome Institute"/>
            <person name="Kourist R."/>
            <person name="Kracht O."/>
            <person name="Bracharz F."/>
            <person name="Lipzen A."/>
            <person name="Nolan M."/>
            <person name="Ohm R."/>
            <person name="Grigoriev I."/>
            <person name="Sun S."/>
            <person name="Heitman J."/>
            <person name="Bruck T."/>
            <person name="Nowrousian M."/>
        </authorList>
    </citation>
    <scope>NUCLEOTIDE SEQUENCE [LARGE SCALE GENOMIC DNA]</scope>
    <source>
        <strain evidence="1 2">IBC0246</strain>
    </source>
</reference>
<feature type="non-terminal residue" evidence="1">
    <location>
        <position position="103"/>
    </location>
</feature>
<gene>
    <name evidence="1" type="ORF">CC85DRAFT_288209</name>
</gene>
<dbReference type="AlphaFoldDB" id="A0A0J0XF79"/>
<dbReference type="GeneID" id="28984774"/>
<accession>A0A0J0XF79</accession>
<dbReference type="EMBL" id="KQ087250">
    <property type="protein sequence ID" value="KLT39722.1"/>
    <property type="molecule type" value="Genomic_DNA"/>
</dbReference>
<proteinExistence type="predicted"/>